<evidence type="ECO:0000256" key="5">
    <source>
        <dbReference type="ARBA" id="ARBA00022989"/>
    </source>
</evidence>
<evidence type="ECO:0000256" key="4">
    <source>
        <dbReference type="ARBA" id="ARBA00022692"/>
    </source>
</evidence>
<protein>
    <submittedName>
        <fullName evidence="9">MFS transporter</fullName>
    </submittedName>
</protein>
<comment type="caution">
    <text evidence="9">The sequence shown here is derived from an EMBL/GenBank/DDBJ whole genome shotgun (WGS) entry which is preliminary data.</text>
</comment>
<sequence length="417" mass="46440">MQTLWNNYVNTFKGLSREVWWLALITFINRAGTMVIPFLSLYLTKSLGFEVSDVAWIMSAFGLGSVVGSWLGGKLTDQIGFYKVMTYSLLATGILFIGLQFLNTFVSFCIGLFLVMVVADSFRPAMFVALSAYSKPENKTRSVTLIRLAINLGFSAGPAIGGVIIASIGYGGLFWVDGITCIAATLVLITVLNPRSAKQLDDVKTENPKSAYGDKAFIIFLFAMSLFGIVFLQYFSTMPIYYKDAHFLDEIEIGVLLGMNGFIIFIFEMPLIKWLENTKFSKTSLMLFGATLTGLSFVILNLTSWTGILIIGMLLMTFGEMIAFPFSNAFAMDRAKKGNQGEYMALYSIAFSVAHIFGHNMGLQMIGNLGFNNTWFIITGLASVCVFLLFFLGRFLNIKKKKKQLLTEVEEEEILWI</sequence>
<gene>
    <name evidence="9" type="ORF">E1J38_007170</name>
</gene>
<feature type="transmembrane region" description="Helical" evidence="7">
    <location>
        <begin position="105"/>
        <end position="133"/>
    </location>
</feature>
<evidence type="ECO:0000313" key="9">
    <source>
        <dbReference type="EMBL" id="TWO32642.1"/>
    </source>
</evidence>
<dbReference type="GO" id="GO:0005886">
    <property type="term" value="C:plasma membrane"/>
    <property type="evidence" value="ECO:0007669"/>
    <property type="project" value="UniProtKB-SubCell"/>
</dbReference>
<organism evidence="9 10">
    <name type="scientific">Seonamhaeicola sediminis</name>
    <dbReference type="NCBI Taxonomy" id="2528206"/>
    <lineage>
        <taxon>Bacteria</taxon>
        <taxon>Pseudomonadati</taxon>
        <taxon>Bacteroidota</taxon>
        <taxon>Flavobacteriia</taxon>
        <taxon>Flavobacteriales</taxon>
        <taxon>Flavobacteriaceae</taxon>
    </lineage>
</organism>
<dbReference type="AlphaFoldDB" id="A0A562YEC9"/>
<dbReference type="Gene3D" id="1.20.1250.20">
    <property type="entry name" value="MFS general substrate transporter like domains"/>
    <property type="match status" value="1"/>
</dbReference>
<dbReference type="InterPro" id="IPR020846">
    <property type="entry name" value="MFS_dom"/>
</dbReference>
<feature type="transmembrane region" description="Helical" evidence="7">
    <location>
        <begin position="54"/>
        <end position="73"/>
    </location>
</feature>
<name>A0A562YEC9_9FLAO</name>
<evidence type="ECO:0000313" key="10">
    <source>
        <dbReference type="Proteomes" id="UP000295814"/>
    </source>
</evidence>
<evidence type="ECO:0000259" key="8">
    <source>
        <dbReference type="PROSITE" id="PS50850"/>
    </source>
</evidence>
<dbReference type="OrthoDB" id="5379144at2"/>
<dbReference type="SUPFAM" id="SSF103473">
    <property type="entry name" value="MFS general substrate transporter"/>
    <property type="match status" value="1"/>
</dbReference>
<dbReference type="RefSeq" id="WP_133355364.1">
    <property type="nucleotide sequence ID" value="NZ_SMZJ02000004.1"/>
</dbReference>
<feature type="transmembrane region" description="Helical" evidence="7">
    <location>
        <begin position="145"/>
        <end position="168"/>
    </location>
</feature>
<dbReference type="GO" id="GO:0022857">
    <property type="term" value="F:transmembrane transporter activity"/>
    <property type="evidence" value="ECO:0007669"/>
    <property type="project" value="InterPro"/>
</dbReference>
<dbReference type="PROSITE" id="PS50850">
    <property type="entry name" value="MFS"/>
    <property type="match status" value="1"/>
</dbReference>
<evidence type="ECO:0000256" key="6">
    <source>
        <dbReference type="ARBA" id="ARBA00023136"/>
    </source>
</evidence>
<feature type="transmembrane region" description="Helical" evidence="7">
    <location>
        <begin position="343"/>
        <end position="363"/>
    </location>
</feature>
<dbReference type="InterPro" id="IPR050171">
    <property type="entry name" value="MFS_Transporters"/>
</dbReference>
<reference evidence="9 10" key="1">
    <citation type="submission" date="2019-03" db="EMBL/GenBank/DDBJ databases">
        <authorList>
            <person name="Zhong Y.L."/>
        </authorList>
    </citation>
    <scope>NUCLEOTIDE SEQUENCE [LARGE SCALE GENOMIC DNA]</scope>
    <source>
        <strain evidence="9 10">W255</strain>
    </source>
</reference>
<keyword evidence="5 7" id="KW-1133">Transmembrane helix</keyword>
<feature type="transmembrane region" description="Helical" evidence="7">
    <location>
        <begin position="80"/>
        <end position="99"/>
    </location>
</feature>
<dbReference type="EMBL" id="SMZJ02000004">
    <property type="protein sequence ID" value="TWO32642.1"/>
    <property type="molecule type" value="Genomic_DNA"/>
</dbReference>
<feature type="transmembrane region" description="Helical" evidence="7">
    <location>
        <begin position="255"/>
        <end position="272"/>
    </location>
</feature>
<reference evidence="9 10" key="2">
    <citation type="submission" date="2019-07" db="EMBL/GenBank/DDBJ databases">
        <title>Seonamhaeicola sp. W255 draft genome.</title>
        <authorList>
            <person name="Zhang X.-Y."/>
            <person name="Zhang R."/>
            <person name="Zhong Y.-L."/>
            <person name="Du Z.-J."/>
        </authorList>
    </citation>
    <scope>NUCLEOTIDE SEQUENCE [LARGE SCALE GENOMIC DNA]</scope>
    <source>
        <strain evidence="9 10">W255</strain>
    </source>
</reference>
<keyword evidence="4 7" id="KW-0812">Transmembrane</keyword>
<feature type="transmembrane region" description="Helical" evidence="7">
    <location>
        <begin position="308"/>
        <end position="331"/>
    </location>
</feature>
<feature type="transmembrane region" description="Helical" evidence="7">
    <location>
        <begin position="216"/>
        <end position="235"/>
    </location>
</feature>
<keyword evidence="3" id="KW-1003">Cell membrane</keyword>
<proteinExistence type="predicted"/>
<dbReference type="Pfam" id="PF07690">
    <property type="entry name" value="MFS_1"/>
    <property type="match status" value="1"/>
</dbReference>
<evidence type="ECO:0000256" key="2">
    <source>
        <dbReference type="ARBA" id="ARBA00022448"/>
    </source>
</evidence>
<evidence type="ECO:0000256" key="3">
    <source>
        <dbReference type="ARBA" id="ARBA00022475"/>
    </source>
</evidence>
<keyword evidence="2" id="KW-0813">Transport</keyword>
<feature type="domain" description="Major facilitator superfamily (MFS) profile" evidence="8">
    <location>
        <begin position="18"/>
        <end position="397"/>
    </location>
</feature>
<dbReference type="PANTHER" id="PTHR23517:SF2">
    <property type="entry name" value="MULTIDRUG RESISTANCE PROTEIN MDTH"/>
    <property type="match status" value="1"/>
</dbReference>
<keyword evidence="6 7" id="KW-0472">Membrane</keyword>
<accession>A0A562YEC9</accession>
<dbReference type="CDD" id="cd17329">
    <property type="entry name" value="MFS_MdtH_MDR_like"/>
    <property type="match status" value="1"/>
</dbReference>
<evidence type="ECO:0000256" key="7">
    <source>
        <dbReference type="SAM" id="Phobius"/>
    </source>
</evidence>
<dbReference type="InterPro" id="IPR036259">
    <property type="entry name" value="MFS_trans_sf"/>
</dbReference>
<feature type="transmembrane region" description="Helical" evidence="7">
    <location>
        <begin position="174"/>
        <end position="195"/>
    </location>
</feature>
<dbReference type="Proteomes" id="UP000295814">
    <property type="component" value="Unassembled WGS sequence"/>
</dbReference>
<comment type="subcellular location">
    <subcellularLocation>
        <location evidence="1">Cell membrane</location>
        <topology evidence="1">Multi-pass membrane protein</topology>
    </subcellularLocation>
</comment>
<dbReference type="PANTHER" id="PTHR23517">
    <property type="entry name" value="RESISTANCE PROTEIN MDTM, PUTATIVE-RELATED-RELATED"/>
    <property type="match status" value="1"/>
</dbReference>
<feature type="transmembrane region" description="Helical" evidence="7">
    <location>
        <begin position="20"/>
        <end position="42"/>
    </location>
</feature>
<dbReference type="InterPro" id="IPR011701">
    <property type="entry name" value="MFS"/>
</dbReference>
<keyword evidence="10" id="KW-1185">Reference proteome</keyword>
<evidence type="ECO:0000256" key="1">
    <source>
        <dbReference type="ARBA" id="ARBA00004651"/>
    </source>
</evidence>
<feature type="transmembrane region" description="Helical" evidence="7">
    <location>
        <begin position="284"/>
        <end position="302"/>
    </location>
</feature>
<feature type="transmembrane region" description="Helical" evidence="7">
    <location>
        <begin position="375"/>
        <end position="396"/>
    </location>
</feature>